<dbReference type="Gene3D" id="1.10.1520.10">
    <property type="entry name" value="Ribonuclease III domain"/>
    <property type="match status" value="1"/>
</dbReference>
<proteinExistence type="inferred from homology"/>
<dbReference type="GO" id="GO:0006396">
    <property type="term" value="P:RNA processing"/>
    <property type="evidence" value="ECO:0007669"/>
    <property type="project" value="InterPro"/>
</dbReference>
<sequence length="587" mass="64899">MGNERDPIRPYRGKKGMSPFTDISYGTDPESKMSRRRADGHKWPSRRAPIRCRRELVLSILFRLVEMTLREEIIAEKKGKGGAGDLKSVLRMQHLQNISVWAAGEVGMPSYAAFLGNCFGKYSEASGLPIDPSFIPCQRFTTYLTYWSGRLVAILLPGKQGRNPLCKGNLKAARLGSVCLSSVPDETDIPRTAVKAFLRLDWGRLERMASSSTIGTAHSPTQRGKERIPITEKKGQESTHLEVKSRNGLLQERCLSLSSVCRLAYTALKGKIGTGLVEAETLVALSSLIGNKPTGRERTSYFKYLVEWTLKLNGVEYEYIDIILQEAVTFEATKFMISSSFSFAFLFITTKATGISPAFSSGPPSEPIKVSKGVLMNEPNWKMDPLAVQGLGLCVLETLGENLGWRVQLTRQYHQALDASVAKNFPDNGIIACMSHNTDSVYCSKQTAIVRALDDFYPRDPVSHIHPVAEYHASARAISGGNIYVSDAPGKHNFEILRKLVLPNGSTLRARFPGRPTKDCLTCLATAAAQWDAPTYPDLDPGQLWLLRASNINTEKLARIAVRHGLFHFFRHNAPSLDAKAPAVQLP</sequence>
<dbReference type="GO" id="GO:0004525">
    <property type="term" value="F:ribonuclease III activity"/>
    <property type="evidence" value="ECO:0007669"/>
    <property type="project" value="InterPro"/>
</dbReference>
<dbReference type="InterPro" id="IPR017853">
    <property type="entry name" value="GH"/>
</dbReference>
<dbReference type="EMBL" id="JADFTS010000009">
    <property type="protein sequence ID" value="KAF9590712.1"/>
    <property type="molecule type" value="Genomic_DNA"/>
</dbReference>
<feature type="compositionally biased region" description="Basic and acidic residues" evidence="3">
    <location>
        <begin position="29"/>
        <end position="42"/>
    </location>
</feature>
<feature type="region of interest" description="Disordered" evidence="3">
    <location>
        <begin position="1"/>
        <end position="42"/>
    </location>
</feature>
<dbReference type="PANTHER" id="PTHR31268:SF5">
    <property type="entry name" value="GALACTINOL--SUCROSE GALACTOSYLTRANSFERASE 6-RELATED"/>
    <property type="match status" value="1"/>
</dbReference>
<dbReference type="SUPFAM" id="SSF51445">
    <property type="entry name" value="(Trans)glycosidases"/>
    <property type="match status" value="1"/>
</dbReference>
<gene>
    <name evidence="4" type="ORF">IFM89_036836</name>
</gene>
<organism evidence="4 5">
    <name type="scientific">Coptis chinensis</name>
    <dbReference type="NCBI Taxonomy" id="261450"/>
    <lineage>
        <taxon>Eukaryota</taxon>
        <taxon>Viridiplantae</taxon>
        <taxon>Streptophyta</taxon>
        <taxon>Embryophyta</taxon>
        <taxon>Tracheophyta</taxon>
        <taxon>Spermatophyta</taxon>
        <taxon>Magnoliopsida</taxon>
        <taxon>Ranunculales</taxon>
        <taxon>Ranunculaceae</taxon>
        <taxon>Coptidoideae</taxon>
        <taxon>Coptis</taxon>
    </lineage>
</organism>
<evidence type="ECO:0000256" key="1">
    <source>
        <dbReference type="ARBA" id="ARBA00007240"/>
    </source>
</evidence>
<comment type="similarity">
    <text evidence="1">Belongs to the glycosyl hydrolases 36 family.</text>
</comment>
<evidence type="ECO:0000313" key="4">
    <source>
        <dbReference type="EMBL" id="KAF9590712.1"/>
    </source>
</evidence>
<dbReference type="SUPFAM" id="SSF69065">
    <property type="entry name" value="RNase III domain-like"/>
    <property type="match status" value="1"/>
</dbReference>
<comment type="caution">
    <text evidence="4">The sequence shown here is derived from an EMBL/GenBank/DDBJ whole genome shotgun (WGS) entry which is preliminary data.</text>
</comment>
<dbReference type="OrthoDB" id="1715853at2759"/>
<keyword evidence="5" id="KW-1185">Reference proteome</keyword>
<dbReference type="AlphaFoldDB" id="A0A835H303"/>
<dbReference type="Proteomes" id="UP000631114">
    <property type="component" value="Unassembled WGS sequence"/>
</dbReference>
<protein>
    <submittedName>
        <fullName evidence="4">Uncharacterized protein</fullName>
    </submittedName>
</protein>
<dbReference type="InterPro" id="IPR036389">
    <property type="entry name" value="RNase_III_sf"/>
</dbReference>
<dbReference type="PANTHER" id="PTHR31268">
    <property type="match status" value="1"/>
</dbReference>
<keyword evidence="2" id="KW-0119">Carbohydrate metabolism</keyword>
<evidence type="ECO:0000256" key="3">
    <source>
        <dbReference type="SAM" id="MobiDB-lite"/>
    </source>
</evidence>
<name>A0A835H303_9MAGN</name>
<accession>A0A835H303</accession>
<reference evidence="4 5" key="1">
    <citation type="submission" date="2020-10" db="EMBL/GenBank/DDBJ databases">
        <title>The Coptis chinensis genome and diversification of protoberbering-type alkaloids.</title>
        <authorList>
            <person name="Wang B."/>
            <person name="Shu S."/>
            <person name="Song C."/>
            <person name="Liu Y."/>
        </authorList>
    </citation>
    <scope>NUCLEOTIDE SEQUENCE [LARGE SCALE GENOMIC DNA]</scope>
    <source>
        <strain evidence="4">HL-2020</strain>
        <tissue evidence="4">Leaf</tissue>
    </source>
</reference>
<dbReference type="Pfam" id="PF05691">
    <property type="entry name" value="Raffinose_syn"/>
    <property type="match status" value="2"/>
</dbReference>
<evidence type="ECO:0000313" key="5">
    <source>
        <dbReference type="Proteomes" id="UP000631114"/>
    </source>
</evidence>
<dbReference type="InterPro" id="IPR008811">
    <property type="entry name" value="Glycosyl_hydrolases_36"/>
</dbReference>
<evidence type="ECO:0000256" key="2">
    <source>
        <dbReference type="ARBA" id="ARBA00023277"/>
    </source>
</evidence>